<evidence type="ECO:0000313" key="2">
    <source>
        <dbReference type="EMBL" id="KAK1365543.1"/>
    </source>
</evidence>
<reference evidence="2" key="1">
    <citation type="submission" date="2023-02" db="EMBL/GenBank/DDBJ databases">
        <title>Genome of toxic invasive species Heracleum sosnowskyi carries increased number of genes despite the absence of recent whole-genome duplications.</title>
        <authorList>
            <person name="Schelkunov M."/>
            <person name="Shtratnikova V."/>
            <person name="Makarenko M."/>
            <person name="Klepikova A."/>
            <person name="Omelchenko D."/>
            <person name="Novikova G."/>
            <person name="Obukhova E."/>
            <person name="Bogdanov V."/>
            <person name="Penin A."/>
            <person name="Logacheva M."/>
        </authorList>
    </citation>
    <scope>NUCLEOTIDE SEQUENCE</scope>
    <source>
        <strain evidence="2">Hsosn_3</strain>
        <tissue evidence="2">Leaf</tissue>
    </source>
</reference>
<dbReference type="PANTHER" id="PTHR14074:SF16">
    <property type="entry name" value="ANTIVIRAL INNATE IMMUNE RESPONSE RECEPTOR RIG-I"/>
    <property type="match status" value="1"/>
</dbReference>
<gene>
    <name evidence="2" type="ORF">POM88_041104</name>
</gene>
<evidence type="ECO:0000313" key="3">
    <source>
        <dbReference type="Proteomes" id="UP001237642"/>
    </source>
</evidence>
<dbReference type="PANTHER" id="PTHR14074">
    <property type="entry name" value="HELICASE WITH DEATH DOMAIN-RELATED"/>
    <property type="match status" value="1"/>
</dbReference>
<evidence type="ECO:0000259" key="1">
    <source>
        <dbReference type="PROSITE" id="PS51192"/>
    </source>
</evidence>
<dbReference type="GO" id="GO:0004386">
    <property type="term" value="F:helicase activity"/>
    <property type="evidence" value="ECO:0007669"/>
    <property type="project" value="UniProtKB-KW"/>
</dbReference>
<dbReference type="Gene3D" id="3.40.50.300">
    <property type="entry name" value="P-loop containing nucleotide triphosphate hydrolases"/>
    <property type="match status" value="1"/>
</dbReference>
<dbReference type="GO" id="GO:0005737">
    <property type="term" value="C:cytoplasm"/>
    <property type="evidence" value="ECO:0007669"/>
    <property type="project" value="TreeGrafter"/>
</dbReference>
<dbReference type="Proteomes" id="UP001237642">
    <property type="component" value="Unassembled WGS sequence"/>
</dbReference>
<dbReference type="InterPro" id="IPR014001">
    <property type="entry name" value="Helicase_ATP-bd"/>
</dbReference>
<protein>
    <submittedName>
        <fullName evidence="2">Helicase ATP-binding domain-containing protein</fullName>
    </submittedName>
</protein>
<dbReference type="AlphaFoldDB" id="A0AAD8HFB0"/>
<name>A0AAD8HFB0_9APIA</name>
<dbReference type="GO" id="GO:0005524">
    <property type="term" value="F:ATP binding"/>
    <property type="evidence" value="ECO:0007669"/>
    <property type="project" value="UniProtKB-KW"/>
</dbReference>
<reference evidence="2" key="2">
    <citation type="submission" date="2023-05" db="EMBL/GenBank/DDBJ databases">
        <authorList>
            <person name="Schelkunov M.I."/>
        </authorList>
    </citation>
    <scope>NUCLEOTIDE SEQUENCE</scope>
    <source>
        <strain evidence="2">Hsosn_3</strain>
        <tissue evidence="2">Leaf</tissue>
    </source>
</reference>
<keyword evidence="2" id="KW-0378">Hydrolase</keyword>
<keyword evidence="2" id="KW-0347">Helicase</keyword>
<organism evidence="2 3">
    <name type="scientific">Heracleum sosnowskyi</name>
    <dbReference type="NCBI Taxonomy" id="360622"/>
    <lineage>
        <taxon>Eukaryota</taxon>
        <taxon>Viridiplantae</taxon>
        <taxon>Streptophyta</taxon>
        <taxon>Embryophyta</taxon>
        <taxon>Tracheophyta</taxon>
        <taxon>Spermatophyta</taxon>
        <taxon>Magnoliopsida</taxon>
        <taxon>eudicotyledons</taxon>
        <taxon>Gunneridae</taxon>
        <taxon>Pentapetalae</taxon>
        <taxon>asterids</taxon>
        <taxon>campanulids</taxon>
        <taxon>Apiales</taxon>
        <taxon>Apiaceae</taxon>
        <taxon>Apioideae</taxon>
        <taxon>apioid superclade</taxon>
        <taxon>Tordylieae</taxon>
        <taxon>Tordyliinae</taxon>
        <taxon>Heracleum</taxon>
    </lineage>
</organism>
<dbReference type="InterPro" id="IPR051363">
    <property type="entry name" value="RLR_Helicase"/>
</dbReference>
<keyword evidence="3" id="KW-1185">Reference proteome</keyword>
<proteinExistence type="predicted"/>
<keyword evidence="2" id="KW-0547">Nucleotide-binding</keyword>
<keyword evidence="2" id="KW-0067">ATP-binding</keyword>
<dbReference type="EMBL" id="JAUIZM010000009">
    <property type="protein sequence ID" value="KAK1365543.1"/>
    <property type="molecule type" value="Genomic_DNA"/>
</dbReference>
<feature type="domain" description="Helicase ATP-binding" evidence="1">
    <location>
        <begin position="1"/>
        <end position="136"/>
    </location>
</feature>
<dbReference type="PROSITE" id="PS51192">
    <property type="entry name" value="HELICASE_ATP_BIND_1"/>
    <property type="match status" value="1"/>
</dbReference>
<accession>A0AAD8HFB0</accession>
<dbReference type="SUPFAM" id="SSF52540">
    <property type="entry name" value="P-loop containing nucleoside triphosphate hydrolases"/>
    <property type="match status" value="1"/>
</dbReference>
<comment type="caution">
    <text evidence="2">The sequence shown here is derived from an EMBL/GenBank/DDBJ whole genome shotgun (WGS) entry which is preliminary data.</text>
</comment>
<dbReference type="GO" id="GO:0003676">
    <property type="term" value="F:nucleic acid binding"/>
    <property type="evidence" value="ECO:0007669"/>
    <property type="project" value="InterPro"/>
</dbReference>
<dbReference type="Pfam" id="PF00270">
    <property type="entry name" value="DEAD"/>
    <property type="match status" value="1"/>
</dbReference>
<sequence>MAMKQNTIVFLETGSGKTLISIMLLRSYAHCLRKPSSLLAVFLVPTVVLVSQQAEVIETHTDLKVGKFWGEMGVDFWNAADWKKQQEFEVLVMTPQILLNSSRHSFIKLETIRVLIFDECHHARGRLLIPNDQTEL</sequence>
<dbReference type="InterPro" id="IPR011545">
    <property type="entry name" value="DEAD/DEAH_box_helicase_dom"/>
</dbReference>
<dbReference type="InterPro" id="IPR027417">
    <property type="entry name" value="P-loop_NTPase"/>
</dbReference>